<dbReference type="InterPro" id="IPR012337">
    <property type="entry name" value="RNaseH-like_sf"/>
</dbReference>
<sequence>MTGNWIHLFTDGAVMLDACFAASGGMACKQEEEWIVGFNCYLGLCTVFDAELWGVLDGITLVHERGYQKVVIHTKNLEVVKVIQDANLTDSCLALLRRIHVSLQAIQHWKIKHVQRESNQVAGRLAKLATIRSTNMKIFEYIPEELVPVFEIDGIENSRLC</sequence>
<dbReference type="EMBL" id="JARKNE010000008">
    <property type="protein sequence ID" value="KAK5812570.1"/>
    <property type="molecule type" value="Genomic_DNA"/>
</dbReference>
<keyword evidence="1" id="KW-0732">Signal</keyword>
<evidence type="ECO:0000259" key="2">
    <source>
        <dbReference type="Pfam" id="PF13456"/>
    </source>
</evidence>
<comment type="caution">
    <text evidence="3">The sequence shown here is derived from an EMBL/GenBank/DDBJ whole genome shotgun (WGS) entry which is preliminary data.</text>
</comment>
<keyword evidence="4" id="KW-1185">Reference proteome</keyword>
<feature type="chain" id="PRO_5046104717" description="RNase H type-1 domain-containing protein" evidence="1">
    <location>
        <begin position="22"/>
        <end position="161"/>
    </location>
</feature>
<dbReference type="PANTHER" id="PTHR47723:SF19">
    <property type="entry name" value="POLYNUCLEOTIDYL TRANSFERASE, RIBONUCLEASE H-LIKE SUPERFAMILY PROTEIN"/>
    <property type="match status" value="1"/>
</dbReference>
<dbReference type="InterPro" id="IPR002156">
    <property type="entry name" value="RNaseH_domain"/>
</dbReference>
<reference evidence="3 4" key="1">
    <citation type="submission" date="2023-03" db="EMBL/GenBank/DDBJ databases">
        <title>WGS of Gossypium arboreum.</title>
        <authorList>
            <person name="Yu D."/>
        </authorList>
    </citation>
    <scope>NUCLEOTIDE SEQUENCE [LARGE SCALE GENOMIC DNA]</scope>
    <source>
        <tissue evidence="3">Leaf</tissue>
    </source>
</reference>
<dbReference type="CDD" id="cd06222">
    <property type="entry name" value="RNase_H_like"/>
    <property type="match status" value="1"/>
</dbReference>
<evidence type="ECO:0000256" key="1">
    <source>
        <dbReference type="SAM" id="SignalP"/>
    </source>
</evidence>
<dbReference type="Gene3D" id="3.30.420.10">
    <property type="entry name" value="Ribonuclease H-like superfamily/Ribonuclease H"/>
    <property type="match status" value="1"/>
</dbReference>
<name>A0ABR0P1T0_GOSAR</name>
<protein>
    <recommendedName>
        <fullName evidence="2">RNase H type-1 domain-containing protein</fullName>
    </recommendedName>
</protein>
<organism evidence="3 4">
    <name type="scientific">Gossypium arboreum</name>
    <name type="common">Tree cotton</name>
    <name type="synonym">Gossypium nanking</name>
    <dbReference type="NCBI Taxonomy" id="29729"/>
    <lineage>
        <taxon>Eukaryota</taxon>
        <taxon>Viridiplantae</taxon>
        <taxon>Streptophyta</taxon>
        <taxon>Embryophyta</taxon>
        <taxon>Tracheophyta</taxon>
        <taxon>Spermatophyta</taxon>
        <taxon>Magnoliopsida</taxon>
        <taxon>eudicotyledons</taxon>
        <taxon>Gunneridae</taxon>
        <taxon>Pentapetalae</taxon>
        <taxon>rosids</taxon>
        <taxon>malvids</taxon>
        <taxon>Malvales</taxon>
        <taxon>Malvaceae</taxon>
        <taxon>Malvoideae</taxon>
        <taxon>Gossypium</taxon>
    </lineage>
</organism>
<dbReference type="InterPro" id="IPR053151">
    <property type="entry name" value="RNase_H-like"/>
</dbReference>
<proteinExistence type="predicted"/>
<evidence type="ECO:0000313" key="4">
    <source>
        <dbReference type="Proteomes" id="UP001358586"/>
    </source>
</evidence>
<feature type="domain" description="RNase H type-1" evidence="2">
    <location>
        <begin position="10"/>
        <end position="129"/>
    </location>
</feature>
<dbReference type="InterPro" id="IPR044730">
    <property type="entry name" value="RNase_H-like_dom_plant"/>
</dbReference>
<dbReference type="SUPFAM" id="SSF53098">
    <property type="entry name" value="Ribonuclease H-like"/>
    <property type="match status" value="1"/>
</dbReference>
<accession>A0ABR0P1T0</accession>
<dbReference type="Pfam" id="PF13456">
    <property type="entry name" value="RVT_3"/>
    <property type="match status" value="1"/>
</dbReference>
<feature type="signal peptide" evidence="1">
    <location>
        <begin position="1"/>
        <end position="21"/>
    </location>
</feature>
<evidence type="ECO:0000313" key="3">
    <source>
        <dbReference type="EMBL" id="KAK5812570.1"/>
    </source>
</evidence>
<dbReference type="PANTHER" id="PTHR47723">
    <property type="entry name" value="OS05G0353850 PROTEIN"/>
    <property type="match status" value="1"/>
</dbReference>
<dbReference type="Proteomes" id="UP001358586">
    <property type="component" value="Chromosome 8"/>
</dbReference>
<dbReference type="InterPro" id="IPR036397">
    <property type="entry name" value="RNaseH_sf"/>
</dbReference>
<gene>
    <name evidence="3" type="ORF">PVK06_028005</name>
</gene>